<feature type="compositionally biased region" description="Low complexity" evidence="1">
    <location>
        <begin position="66"/>
        <end position="77"/>
    </location>
</feature>
<protein>
    <submittedName>
        <fullName evidence="2">U-box domain-containing protein 73</fullName>
    </submittedName>
</protein>
<reference evidence="2 3" key="1">
    <citation type="submission" date="2016-09" db="EMBL/GenBank/DDBJ databases">
        <title>The draft genome of Dichanthelium oligosanthes: A C3 panicoid grass species.</title>
        <authorList>
            <person name="Studer A.J."/>
            <person name="Schnable J.C."/>
            <person name="Brutnell T.P."/>
        </authorList>
    </citation>
    <scope>NUCLEOTIDE SEQUENCE [LARGE SCALE GENOMIC DNA]</scope>
    <source>
        <strain evidence="3">cv. Kellogg 1175</strain>
        <tissue evidence="2">Leaf</tissue>
    </source>
</reference>
<dbReference type="EMBL" id="LWDX02040925">
    <property type="protein sequence ID" value="OEL24037.1"/>
    <property type="molecule type" value="Genomic_DNA"/>
</dbReference>
<organism evidence="2 3">
    <name type="scientific">Dichanthelium oligosanthes</name>
    <dbReference type="NCBI Taxonomy" id="888268"/>
    <lineage>
        <taxon>Eukaryota</taxon>
        <taxon>Viridiplantae</taxon>
        <taxon>Streptophyta</taxon>
        <taxon>Embryophyta</taxon>
        <taxon>Tracheophyta</taxon>
        <taxon>Spermatophyta</taxon>
        <taxon>Magnoliopsida</taxon>
        <taxon>Liliopsida</taxon>
        <taxon>Poales</taxon>
        <taxon>Poaceae</taxon>
        <taxon>PACMAD clade</taxon>
        <taxon>Panicoideae</taxon>
        <taxon>Panicodae</taxon>
        <taxon>Paniceae</taxon>
        <taxon>Dichantheliinae</taxon>
        <taxon>Dichanthelium</taxon>
    </lineage>
</organism>
<feature type="region of interest" description="Disordered" evidence="1">
    <location>
        <begin position="1"/>
        <end position="113"/>
    </location>
</feature>
<dbReference type="AlphaFoldDB" id="A0A1E5VFZ6"/>
<evidence type="ECO:0000256" key="1">
    <source>
        <dbReference type="SAM" id="MobiDB-lite"/>
    </source>
</evidence>
<evidence type="ECO:0000313" key="3">
    <source>
        <dbReference type="Proteomes" id="UP000095767"/>
    </source>
</evidence>
<dbReference type="PANTHER" id="PTHR23315">
    <property type="entry name" value="U BOX DOMAIN-CONTAINING"/>
    <property type="match status" value="1"/>
</dbReference>
<sequence>MSGTSSLPPAPARPQSTPRAPSKEQKMLRAVERAIGRSHAAKKATNVNVSPWRRLFGKAIKEGKNSPAASKSSSAPPGTQQEEREPAKKGADVAVGDSSSVPRHRSEAGAEGDGVQVVQAAALDRSGYAAMMKSAVARIHGGDGEAFAEMEQALKGLMDVSFKAKDPVLPAEFVSKWSRANKSWSQRDIIADPLILTPGHSVDRFSHHWSSTQAGQRLLTVPNHLLRDVITAWCLDHAIPPPSATPTSVASEEPPPSEEEMHLLLESLSMLSVEQQQEALHKIQLLSTFSEGVHPCPDQWQDLLPKLMGLHKEWKSMWTRDLEEKRLTIMLNLSLHRPNRQILAKQE</sequence>
<dbReference type="OrthoDB" id="655609at2759"/>
<gene>
    <name evidence="2" type="ORF">BAE44_0014945</name>
</gene>
<proteinExistence type="predicted"/>
<dbReference type="PANTHER" id="PTHR23315:SF260">
    <property type="entry name" value="U-BOX DOMAIN-CONTAINING PROTEIN 73"/>
    <property type="match status" value="1"/>
</dbReference>
<keyword evidence="3" id="KW-1185">Reference proteome</keyword>
<name>A0A1E5VFZ6_9POAL</name>
<evidence type="ECO:0000313" key="2">
    <source>
        <dbReference type="EMBL" id="OEL24037.1"/>
    </source>
</evidence>
<comment type="caution">
    <text evidence="2">The sequence shown here is derived from an EMBL/GenBank/DDBJ whole genome shotgun (WGS) entry which is preliminary data.</text>
</comment>
<dbReference type="Proteomes" id="UP000095767">
    <property type="component" value="Unassembled WGS sequence"/>
</dbReference>
<feature type="compositionally biased region" description="Basic and acidic residues" evidence="1">
    <location>
        <begin position="81"/>
        <end position="91"/>
    </location>
</feature>
<dbReference type="STRING" id="888268.A0A1E5VFZ6"/>
<accession>A0A1E5VFZ6</accession>
<feature type="compositionally biased region" description="Basic and acidic residues" evidence="1">
    <location>
        <begin position="21"/>
        <end position="35"/>
    </location>
</feature>